<dbReference type="RefSeq" id="XP_009229937.1">
    <property type="nucleotide sequence ID" value="XM_009231673.1"/>
</dbReference>
<evidence type="ECO:0000256" key="1">
    <source>
        <dbReference type="SAM" id="MobiDB-lite"/>
    </source>
</evidence>
<gene>
    <name evidence="3" type="primary">20354212</name>
    <name evidence="2" type="ORF">GGTG_13754</name>
</gene>
<evidence type="ECO:0000313" key="4">
    <source>
        <dbReference type="Proteomes" id="UP000006039"/>
    </source>
</evidence>
<evidence type="ECO:0008006" key="5">
    <source>
        <dbReference type="Google" id="ProtNLM"/>
    </source>
</evidence>
<evidence type="ECO:0000313" key="3">
    <source>
        <dbReference type="EnsemblFungi" id="EJT68680"/>
    </source>
</evidence>
<dbReference type="VEuPathDB" id="FungiDB:GGTG_13754"/>
<organism evidence="2">
    <name type="scientific">Gaeumannomyces tritici (strain R3-111a-1)</name>
    <name type="common">Wheat and barley take-all root rot fungus</name>
    <name type="synonym">Gaeumannomyces graminis var. tritici</name>
    <dbReference type="NCBI Taxonomy" id="644352"/>
    <lineage>
        <taxon>Eukaryota</taxon>
        <taxon>Fungi</taxon>
        <taxon>Dikarya</taxon>
        <taxon>Ascomycota</taxon>
        <taxon>Pezizomycotina</taxon>
        <taxon>Sordariomycetes</taxon>
        <taxon>Sordariomycetidae</taxon>
        <taxon>Magnaporthales</taxon>
        <taxon>Magnaporthaceae</taxon>
        <taxon>Gaeumannomyces</taxon>
    </lineage>
</organism>
<proteinExistence type="predicted"/>
<keyword evidence="4" id="KW-1185">Reference proteome</keyword>
<reference evidence="2" key="3">
    <citation type="submission" date="2010-09" db="EMBL/GenBank/DDBJ databases">
        <title>Annotation of Gaeumannomyces graminis var. tritici R3-111a-1.</title>
        <authorList>
            <consortium name="The Broad Institute Genome Sequencing Platform"/>
            <person name="Ma L.-J."/>
            <person name="Dead R."/>
            <person name="Young S.K."/>
            <person name="Zeng Q."/>
            <person name="Gargeya S."/>
            <person name="Fitzgerald M."/>
            <person name="Haas B."/>
            <person name="Abouelleil A."/>
            <person name="Alvarado L."/>
            <person name="Arachchi H.M."/>
            <person name="Berlin A."/>
            <person name="Brown A."/>
            <person name="Chapman S.B."/>
            <person name="Chen Z."/>
            <person name="Dunbar C."/>
            <person name="Freedman E."/>
            <person name="Gearin G."/>
            <person name="Gellesch M."/>
            <person name="Goldberg J."/>
            <person name="Griggs A."/>
            <person name="Gujja S."/>
            <person name="Heiman D."/>
            <person name="Howarth C."/>
            <person name="Larson L."/>
            <person name="Lui A."/>
            <person name="MacDonald P.J.P."/>
            <person name="Mehta T."/>
            <person name="Montmayeur A."/>
            <person name="Murphy C."/>
            <person name="Neiman D."/>
            <person name="Pearson M."/>
            <person name="Priest M."/>
            <person name="Roberts A."/>
            <person name="Saif S."/>
            <person name="Shea T."/>
            <person name="Shenoy N."/>
            <person name="Sisk P."/>
            <person name="Stolte C."/>
            <person name="Sykes S."/>
            <person name="Yandava C."/>
            <person name="Wortman J."/>
            <person name="Nusbaum C."/>
            <person name="Birren B."/>
        </authorList>
    </citation>
    <scope>NUCLEOTIDE SEQUENCE</scope>
    <source>
        <strain evidence="2">R3-111a-1</strain>
    </source>
</reference>
<dbReference type="Proteomes" id="UP000006039">
    <property type="component" value="Unassembled WGS sequence"/>
</dbReference>
<reference evidence="4" key="1">
    <citation type="submission" date="2010-07" db="EMBL/GenBank/DDBJ databases">
        <title>The genome sequence of Gaeumannomyces graminis var. tritici strain R3-111a-1.</title>
        <authorList>
            <consortium name="The Broad Institute Genome Sequencing Platform"/>
            <person name="Ma L.-J."/>
            <person name="Dead R."/>
            <person name="Young S."/>
            <person name="Zeng Q."/>
            <person name="Koehrsen M."/>
            <person name="Alvarado L."/>
            <person name="Berlin A."/>
            <person name="Chapman S.B."/>
            <person name="Chen Z."/>
            <person name="Freedman E."/>
            <person name="Gellesch M."/>
            <person name="Goldberg J."/>
            <person name="Griggs A."/>
            <person name="Gujja S."/>
            <person name="Heilman E.R."/>
            <person name="Heiman D."/>
            <person name="Hepburn T."/>
            <person name="Howarth C."/>
            <person name="Jen D."/>
            <person name="Larson L."/>
            <person name="Mehta T."/>
            <person name="Neiman D."/>
            <person name="Pearson M."/>
            <person name="Roberts A."/>
            <person name="Saif S."/>
            <person name="Shea T."/>
            <person name="Shenoy N."/>
            <person name="Sisk P."/>
            <person name="Stolte C."/>
            <person name="Sykes S."/>
            <person name="Walk T."/>
            <person name="White J."/>
            <person name="Yandava C."/>
            <person name="Haas B."/>
            <person name="Nusbaum C."/>
            <person name="Birren B."/>
        </authorList>
    </citation>
    <scope>NUCLEOTIDE SEQUENCE [LARGE SCALE GENOMIC DNA]</scope>
    <source>
        <strain evidence="4">R3-111a-1</strain>
    </source>
</reference>
<evidence type="ECO:0000313" key="2">
    <source>
        <dbReference type="EMBL" id="EJT68680.1"/>
    </source>
</evidence>
<accession>J3PJR5</accession>
<feature type="region of interest" description="Disordered" evidence="1">
    <location>
        <begin position="1"/>
        <end position="47"/>
    </location>
</feature>
<dbReference type="GeneID" id="20354212"/>
<dbReference type="AlphaFoldDB" id="J3PJR5"/>
<sequence length="361" mass="41242">MAHQADTTPAPTAAELEMHRPPTAAELEEMYPTPIDATQPSDEPLPIQPRKSFSALTLKDFIRELTEVDLDEMYPPTPIEREKPLFRKSLDALPLKDSIREVLKYRTEVVETPTEWIIGGRLLLTHHPLAESPPAGKTSWPGGERDKGYYTLEDAPQPLPWSRPVREGRFEEWRKPYSQLSIRRIGEADLKVSLITYPFETEVTREHVVLEWLAQRKEHFSFDFPQVLHHHQLHGRYFLLVRRPEGKQLQLKAASMSDQEKEDIQRCLRRIISKELGGFTGHGQPQAVDGGVPAMKGTAGDLYLAHVDIASNVLVGDDNKIVTIANWELASLLTYCEGVCRDMLEVEKVLWMPWKPFVFPE</sequence>
<dbReference type="OrthoDB" id="5404599at2759"/>
<dbReference type="eggNOG" id="ENOG502RN4Q">
    <property type="taxonomic scope" value="Eukaryota"/>
</dbReference>
<name>J3PJR5_GAET3</name>
<reference evidence="3" key="4">
    <citation type="journal article" date="2015" name="G3 (Bethesda)">
        <title>Genome sequences of three phytopathogenic species of the Magnaporthaceae family of fungi.</title>
        <authorList>
            <person name="Okagaki L.H."/>
            <person name="Nunes C.C."/>
            <person name="Sailsbery J."/>
            <person name="Clay B."/>
            <person name="Brown D."/>
            <person name="John T."/>
            <person name="Oh Y."/>
            <person name="Young N."/>
            <person name="Fitzgerald M."/>
            <person name="Haas B.J."/>
            <person name="Zeng Q."/>
            <person name="Young S."/>
            <person name="Adiconis X."/>
            <person name="Fan L."/>
            <person name="Levin J.Z."/>
            <person name="Mitchell T.K."/>
            <person name="Okubara P.A."/>
            <person name="Farman M.L."/>
            <person name="Kohn L.M."/>
            <person name="Birren B."/>
            <person name="Ma L.-J."/>
            <person name="Dean R.A."/>
        </authorList>
    </citation>
    <scope>NUCLEOTIDE SEQUENCE</scope>
    <source>
        <strain evidence="3">R3-111a-1</strain>
    </source>
</reference>
<reference evidence="2" key="2">
    <citation type="submission" date="2010-07" db="EMBL/GenBank/DDBJ databases">
        <authorList>
            <consortium name="The Broad Institute Genome Sequencing Platform"/>
            <consortium name="Broad Institute Genome Sequencing Center for Infectious Disease"/>
            <person name="Ma L.-J."/>
            <person name="Dead R."/>
            <person name="Young S."/>
            <person name="Zeng Q."/>
            <person name="Koehrsen M."/>
            <person name="Alvarado L."/>
            <person name="Berlin A."/>
            <person name="Chapman S.B."/>
            <person name="Chen Z."/>
            <person name="Freedman E."/>
            <person name="Gellesch M."/>
            <person name="Goldberg J."/>
            <person name="Griggs A."/>
            <person name="Gujja S."/>
            <person name="Heilman E.R."/>
            <person name="Heiman D."/>
            <person name="Hepburn T."/>
            <person name="Howarth C."/>
            <person name="Jen D."/>
            <person name="Larson L."/>
            <person name="Mehta T."/>
            <person name="Neiman D."/>
            <person name="Pearson M."/>
            <person name="Roberts A."/>
            <person name="Saif S."/>
            <person name="Shea T."/>
            <person name="Shenoy N."/>
            <person name="Sisk P."/>
            <person name="Stolte C."/>
            <person name="Sykes S."/>
            <person name="Walk T."/>
            <person name="White J."/>
            <person name="Yandava C."/>
            <person name="Haas B."/>
            <person name="Nusbaum C."/>
            <person name="Birren B."/>
        </authorList>
    </citation>
    <scope>NUCLEOTIDE SEQUENCE</scope>
    <source>
        <strain evidence="2">R3-111a-1</strain>
    </source>
</reference>
<reference evidence="3" key="5">
    <citation type="submission" date="2018-04" db="UniProtKB">
        <authorList>
            <consortium name="EnsemblFungi"/>
        </authorList>
    </citation>
    <scope>IDENTIFICATION</scope>
    <source>
        <strain evidence="3">R3-111a-1</strain>
    </source>
</reference>
<protein>
    <recommendedName>
        <fullName evidence="5">Aminoglycoside phosphotransferase domain-containing protein</fullName>
    </recommendedName>
</protein>
<dbReference type="EnsemblFungi" id="EJT68680">
    <property type="protein sequence ID" value="EJT68680"/>
    <property type="gene ID" value="GGTG_13754"/>
</dbReference>
<dbReference type="EMBL" id="GL385440">
    <property type="protein sequence ID" value="EJT68680.1"/>
    <property type="molecule type" value="Genomic_DNA"/>
</dbReference>
<dbReference type="HOGENOM" id="CLU_739822_0_0_1"/>
<feature type="compositionally biased region" description="Polar residues" evidence="1">
    <location>
        <begin position="1"/>
        <end position="10"/>
    </location>
</feature>